<keyword evidence="2" id="KW-1185">Reference proteome</keyword>
<reference evidence="1" key="2">
    <citation type="submission" date="2013-09" db="EMBL/GenBank/DDBJ databases">
        <title>Draft genome sequence of Anaerotruncus colihominis(DSM 17241).</title>
        <authorList>
            <person name="Sudarsanam P."/>
            <person name="Ley R."/>
            <person name="Guruge J."/>
            <person name="Turnbaugh P.J."/>
            <person name="Mahowald M."/>
            <person name="Liep D."/>
            <person name="Gordon J."/>
        </authorList>
    </citation>
    <scope>NUCLEOTIDE SEQUENCE</scope>
    <source>
        <strain evidence="1">DSM 17241</strain>
    </source>
</reference>
<evidence type="ECO:0000313" key="1">
    <source>
        <dbReference type="EMBL" id="EDS12537.1"/>
    </source>
</evidence>
<accession>B0P7N4</accession>
<dbReference type="Proteomes" id="UP000003803">
    <property type="component" value="Unassembled WGS sequence"/>
</dbReference>
<gene>
    <name evidence="1" type="ORF">ANACOL_00769</name>
</gene>
<dbReference type="HOGENOM" id="CLU_2285536_0_0_9"/>
<proteinExistence type="predicted"/>
<evidence type="ECO:0000313" key="2">
    <source>
        <dbReference type="Proteomes" id="UP000003803"/>
    </source>
</evidence>
<dbReference type="EMBL" id="ABGD02000006">
    <property type="protein sequence ID" value="EDS12537.1"/>
    <property type="molecule type" value="Genomic_DNA"/>
</dbReference>
<comment type="caution">
    <text evidence="1">The sequence shown here is derived from an EMBL/GenBank/DDBJ whole genome shotgun (WGS) entry which is preliminary data.</text>
</comment>
<name>B0P7N4_9FIRM</name>
<protein>
    <submittedName>
        <fullName evidence="1">Uncharacterized protein</fullName>
    </submittedName>
</protein>
<dbReference type="AlphaFoldDB" id="B0P7N4"/>
<sequence length="101" mass="11881">MEICIKFIRVSRQNQTEIEKVLFLKQPTKNALTRIDHRIIIGSEMNNSHFEDDAVCVNMKLHQLGEVPGLRKNFLAGKEGKRRNSGGFQAFLMQFRRRFFR</sequence>
<reference evidence="1" key="1">
    <citation type="submission" date="2007-11" db="EMBL/GenBank/DDBJ databases">
        <authorList>
            <person name="Fulton L."/>
            <person name="Clifton S."/>
            <person name="Fulton B."/>
            <person name="Xu J."/>
            <person name="Minx P."/>
            <person name="Pepin K.H."/>
            <person name="Johnson M."/>
            <person name="Thiruvilangam P."/>
            <person name="Bhonagiri V."/>
            <person name="Nash W.E."/>
            <person name="Mardis E.R."/>
            <person name="Wilson R.K."/>
        </authorList>
    </citation>
    <scope>NUCLEOTIDE SEQUENCE [LARGE SCALE GENOMIC DNA]</scope>
    <source>
        <strain evidence="1">DSM 17241</strain>
    </source>
</reference>
<organism evidence="1 2">
    <name type="scientific">Anaerotruncus colihominis DSM 17241</name>
    <dbReference type="NCBI Taxonomy" id="445972"/>
    <lineage>
        <taxon>Bacteria</taxon>
        <taxon>Bacillati</taxon>
        <taxon>Bacillota</taxon>
        <taxon>Clostridia</taxon>
        <taxon>Eubacteriales</taxon>
        <taxon>Oscillospiraceae</taxon>
        <taxon>Anaerotruncus</taxon>
    </lineage>
</organism>